<gene>
    <name evidence="1" type="ORF">H8Z76_03015</name>
</gene>
<organism evidence="1 2">
    <name type="scientific">Roseburia yibonii</name>
    <dbReference type="NCBI Taxonomy" id="2763063"/>
    <lineage>
        <taxon>Bacteria</taxon>
        <taxon>Bacillati</taxon>
        <taxon>Bacillota</taxon>
        <taxon>Clostridia</taxon>
        <taxon>Lachnospirales</taxon>
        <taxon>Lachnospiraceae</taxon>
        <taxon>Roseburia</taxon>
    </lineage>
</organism>
<proteinExistence type="predicted"/>
<evidence type="ECO:0008006" key="3">
    <source>
        <dbReference type="Google" id="ProtNLM"/>
    </source>
</evidence>
<keyword evidence="2" id="KW-1185">Reference proteome</keyword>
<reference evidence="1 2" key="1">
    <citation type="submission" date="2020-08" db="EMBL/GenBank/DDBJ databases">
        <title>Genome public.</title>
        <authorList>
            <person name="Liu C."/>
            <person name="Sun Q."/>
        </authorList>
    </citation>
    <scope>NUCLEOTIDE SEQUENCE [LARGE SCALE GENOMIC DNA]</scope>
    <source>
        <strain evidence="1 2">BX0805</strain>
    </source>
</reference>
<protein>
    <recommendedName>
        <fullName evidence="3">Sugar ABC transporter ATP-binding protein</fullName>
    </recommendedName>
</protein>
<evidence type="ECO:0000313" key="1">
    <source>
        <dbReference type="EMBL" id="MBC5753004.1"/>
    </source>
</evidence>
<name>A0ABR7I8B6_9FIRM</name>
<comment type="caution">
    <text evidence="1">The sequence shown here is derived from an EMBL/GenBank/DDBJ whole genome shotgun (WGS) entry which is preliminary data.</text>
</comment>
<dbReference type="Proteomes" id="UP000621540">
    <property type="component" value="Unassembled WGS sequence"/>
</dbReference>
<dbReference type="EMBL" id="JACOQH010000002">
    <property type="protein sequence ID" value="MBC5753004.1"/>
    <property type="molecule type" value="Genomic_DNA"/>
</dbReference>
<sequence length="107" mass="12189">MTFKELVQQDTKEIFLNFDEFGETHLVDGEEKVIIIDTNELVEREKRRDISMAGVFKKRLLFYIQAEDLGGMPKIGGVMLLDRKSYVVTDAINEDGIYSISLEAAKA</sequence>
<evidence type="ECO:0000313" key="2">
    <source>
        <dbReference type="Proteomes" id="UP000621540"/>
    </source>
</evidence>
<accession>A0ABR7I8B6</accession>
<dbReference type="RefSeq" id="WP_186981637.1">
    <property type="nucleotide sequence ID" value="NZ_JACOQH010000002.1"/>
</dbReference>